<feature type="transmembrane region" description="Helical" evidence="1">
    <location>
        <begin position="89"/>
        <end position="107"/>
    </location>
</feature>
<dbReference type="EMBL" id="CBSW010000268">
    <property type="protein sequence ID" value="CDG98855.1"/>
    <property type="molecule type" value="Genomic_DNA"/>
</dbReference>
<evidence type="ECO:0000256" key="1">
    <source>
        <dbReference type="SAM" id="Phobius"/>
    </source>
</evidence>
<keyword evidence="1" id="KW-0812">Transmembrane</keyword>
<sequence length="125" mass="14120">MEQYRQDKSTMLLALIVGLATHGTFSAFFNSLVPFSIFPIIALVLSLYCLHHRYLNYPMADGLPKLAAGCFFLGIFIYSAIIRVEYPEIGSNFLPVVIDTALVFWIYRKIKGRKQQAILTSESHG</sequence>
<protein>
    <submittedName>
        <fullName evidence="2">Putative membrane protein</fullName>
    </submittedName>
</protein>
<reference evidence="2" key="1">
    <citation type="submission" date="2013-07" db="EMBL/GenBank/DDBJ databases">
        <title>Sub-species coevolution in mutualistic symbiosis.</title>
        <authorList>
            <person name="Murfin K."/>
            <person name="Klassen J."/>
            <person name="Lee M."/>
            <person name="Forst S."/>
            <person name="Stock P."/>
            <person name="Goodrich-Blair H."/>
        </authorList>
    </citation>
    <scope>NUCLEOTIDE SEQUENCE [LARGE SCALE GENOMIC DNA]</scope>
    <source>
        <strain evidence="2">Puntauvense</strain>
    </source>
</reference>
<dbReference type="NCBIfam" id="NF008278">
    <property type="entry name" value="PRK11056.1"/>
    <property type="match status" value="1"/>
</dbReference>
<dbReference type="AlphaFoldDB" id="A0A077NM78"/>
<feature type="transmembrane region" description="Helical" evidence="1">
    <location>
        <begin position="35"/>
        <end position="51"/>
    </location>
</feature>
<dbReference type="Pfam" id="PF07226">
    <property type="entry name" value="DUF1422"/>
    <property type="match status" value="1"/>
</dbReference>
<name>A0A077NM78_XENBV</name>
<dbReference type="RefSeq" id="WP_038197735.1">
    <property type="nucleotide sequence ID" value="NZ_CAWLWN010000060.1"/>
</dbReference>
<keyword evidence="1" id="KW-0472">Membrane</keyword>
<gene>
    <name evidence="2" type="primary">yijD</name>
    <name evidence="2" type="ORF">XBP1_620004</name>
</gene>
<organism evidence="2 3">
    <name type="scientific">Xenorhabdus bovienii str. puntauvense</name>
    <dbReference type="NCBI Taxonomy" id="1398201"/>
    <lineage>
        <taxon>Bacteria</taxon>
        <taxon>Pseudomonadati</taxon>
        <taxon>Pseudomonadota</taxon>
        <taxon>Gammaproteobacteria</taxon>
        <taxon>Enterobacterales</taxon>
        <taxon>Morganellaceae</taxon>
        <taxon>Xenorhabdus</taxon>
    </lineage>
</organism>
<comment type="caution">
    <text evidence="2">The sequence shown here is derived from an EMBL/GenBank/DDBJ whole genome shotgun (WGS) entry which is preliminary data.</text>
</comment>
<proteinExistence type="predicted"/>
<feature type="transmembrane region" description="Helical" evidence="1">
    <location>
        <begin position="63"/>
        <end position="83"/>
    </location>
</feature>
<feature type="transmembrane region" description="Helical" evidence="1">
    <location>
        <begin position="12"/>
        <end position="29"/>
    </location>
</feature>
<dbReference type="HOGENOM" id="CLU_138008_1_0_6"/>
<accession>A0A077NM78</accession>
<evidence type="ECO:0000313" key="3">
    <source>
        <dbReference type="Proteomes" id="UP000028511"/>
    </source>
</evidence>
<dbReference type="InterPro" id="IPR009867">
    <property type="entry name" value="DUF1422"/>
</dbReference>
<keyword evidence="1" id="KW-1133">Transmembrane helix</keyword>
<dbReference type="Proteomes" id="UP000028511">
    <property type="component" value="Unassembled WGS sequence"/>
</dbReference>
<evidence type="ECO:0000313" key="2">
    <source>
        <dbReference type="EMBL" id="CDG98855.1"/>
    </source>
</evidence>